<dbReference type="InterPro" id="IPR037284">
    <property type="entry name" value="SUF_FeS_clus_asmbl_SufBD_sf"/>
</dbReference>
<dbReference type="InterPro" id="IPR055346">
    <property type="entry name" value="Fe-S_cluster_assembly_SufBD"/>
</dbReference>
<dbReference type="PANTHER" id="PTHR43575">
    <property type="entry name" value="PROTEIN ABCI7, CHLOROPLASTIC"/>
    <property type="match status" value="1"/>
</dbReference>
<dbReference type="GO" id="GO:0016226">
    <property type="term" value="P:iron-sulfur cluster assembly"/>
    <property type="evidence" value="ECO:0007669"/>
    <property type="project" value="InterPro"/>
</dbReference>
<proteinExistence type="predicted"/>
<evidence type="ECO:0000313" key="3">
    <source>
        <dbReference type="Proteomes" id="UP000247763"/>
    </source>
</evidence>
<dbReference type="OrthoDB" id="9768262at2"/>
<dbReference type="Proteomes" id="UP000247763">
    <property type="component" value="Chromosome"/>
</dbReference>
<dbReference type="RefSeq" id="WP_110450149.1">
    <property type="nucleotide sequence ID" value="NZ_CP029479.1"/>
</dbReference>
<evidence type="ECO:0000313" key="2">
    <source>
        <dbReference type="EMBL" id="AWM77582.1"/>
    </source>
</evidence>
<dbReference type="PANTHER" id="PTHR43575:SF1">
    <property type="entry name" value="PROTEIN ABCI7, CHLOROPLASTIC"/>
    <property type="match status" value="1"/>
</dbReference>
<organism evidence="2 3">
    <name type="scientific">Phenylobacterium parvum</name>
    <dbReference type="NCBI Taxonomy" id="2201350"/>
    <lineage>
        <taxon>Bacteria</taxon>
        <taxon>Pseudomonadati</taxon>
        <taxon>Pseudomonadota</taxon>
        <taxon>Alphaproteobacteria</taxon>
        <taxon>Caulobacterales</taxon>
        <taxon>Caulobacteraceae</taxon>
        <taxon>Phenylobacterium</taxon>
    </lineage>
</organism>
<accession>A0A2Z3HQT4</accession>
<name>A0A2Z3HQT4_9CAUL</name>
<evidence type="ECO:0000259" key="1">
    <source>
        <dbReference type="Pfam" id="PF01458"/>
    </source>
</evidence>
<dbReference type="InterPro" id="IPR000825">
    <property type="entry name" value="SUF_FeS_clus_asmbl_SufBD_core"/>
</dbReference>
<dbReference type="EMBL" id="CP029479">
    <property type="protein sequence ID" value="AWM77582.1"/>
    <property type="molecule type" value="Genomic_DNA"/>
</dbReference>
<dbReference type="KEGG" id="phb:HYN04_07305"/>
<dbReference type="SUPFAM" id="SSF101960">
    <property type="entry name" value="Stabilizer of iron transporter SufD"/>
    <property type="match status" value="1"/>
</dbReference>
<dbReference type="InterPro" id="IPR011542">
    <property type="entry name" value="SUF_FeS_clus_asmbl_SufD"/>
</dbReference>
<sequence length="344" mass="37380">MNLDEAIRLRDPSRLPSRRDEDWRWTDLRGLLRTVPEPSKRLVPGDLGVGPFEGLPGEAILVANGAGPEEVRIAAGESRTLVLRHVSRGDGAHASRLRIEVAEAGRLTLLESHEGGGAGLSLLGIDLSLGEGAACERLVLSDLDPDAVAVVELDVRLSPRARFAQTLLTTGARRQRLETRVQHPGQDAEVRLDGAYVLRDRRHADLTTSVRHEGPDGRTDQLTRGVVDDQARAVFQGRITVQEGADGADARMAHNALILSDRAEVDARPELEIYADDVACAHGATVGALDDQVLFYMRQRGLPEAQARTLLAASFLGEVLDRVEAPEAADRLRAWLAAQLETRL</sequence>
<dbReference type="Pfam" id="PF01458">
    <property type="entry name" value="SUFBD_core"/>
    <property type="match status" value="1"/>
</dbReference>
<keyword evidence="3" id="KW-1185">Reference proteome</keyword>
<reference evidence="3" key="1">
    <citation type="submission" date="2018-05" db="EMBL/GenBank/DDBJ databases">
        <title>Genome sequencing of Phenylobacterium sp. HYN0004.</title>
        <authorList>
            <person name="Yi H."/>
            <person name="Baek C."/>
        </authorList>
    </citation>
    <scope>NUCLEOTIDE SEQUENCE [LARGE SCALE GENOMIC DNA]</scope>
    <source>
        <strain evidence="3">HYN0004</strain>
    </source>
</reference>
<protein>
    <submittedName>
        <fullName evidence="2">Fe-S cluster assembly protein SufD</fullName>
    </submittedName>
</protein>
<gene>
    <name evidence="2" type="primary">sufD</name>
    <name evidence="2" type="ORF">HYN04_07305</name>
</gene>
<feature type="domain" description="SUF system FeS cluster assembly SufBD core" evidence="1">
    <location>
        <begin position="90"/>
        <end position="315"/>
    </location>
</feature>
<dbReference type="NCBIfam" id="TIGR01981">
    <property type="entry name" value="sufD"/>
    <property type="match status" value="1"/>
</dbReference>
<dbReference type="AlphaFoldDB" id="A0A2Z3HQT4"/>